<name>A0A2P2NS21_RHIMU</name>
<keyword evidence="1" id="KW-0472">Membrane</keyword>
<keyword evidence="1" id="KW-1133">Transmembrane helix</keyword>
<feature type="transmembrane region" description="Helical" evidence="1">
    <location>
        <begin position="12"/>
        <end position="35"/>
    </location>
</feature>
<reference evidence="2" key="1">
    <citation type="submission" date="2018-02" db="EMBL/GenBank/DDBJ databases">
        <title>Rhizophora mucronata_Transcriptome.</title>
        <authorList>
            <person name="Meera S.P."/>
            <person name="Sreeshan A."/>
            <person name="Augustine A."/>
        </authorList>
    </citation>
    <scope>NUCLEOTIDE SEQUENCE</scope>
    <source>
        <tissue evidence="2">Leaf</tissue>
    </source>
</reference>
<dbReference type="AlphaFoldDB" id="A0A2P2NS21"/>
<keyword evidence="1" id="KW-0812">Transmembrane</keyword>
<proteinExistence type="predicted"/>
<evidence type="ECO:0000313" key="2">
    <source>
        <dbReference type="EMBL" id="MBX45298.1"/>
    </source>
</evidence>
<evidence type="ECO:0000256" key="1">
    <source>
        <dbReference type="SAM" id="Phobius"/>
    </source>
</evidence>
<sequence length="37" mass="4321">MYVELKKKQSKSHCLAFTLNDFSYCLGLILNYPLILL</sequence>
<organism evidence="2">
    <name type="scientific">Rhizophora mucronata</name>
    <name type="common">Asiatic mangrove</name>
    <dbReference type="NCBI Taxonomy" id="61149"/>
    <lineage>
        <taxon>Eukaryota</taxon>
        <taxon>Viridiplantae</taxon>
        <taxon>Streptophyta</taxon>
        <taxon>Embryophyta</taxon>
        <taxon>Tracheophyta</taxon>
        <taxon>Spermatophyta</taxon>
        <taxon>Magnoliopsida</taxon>
        <taxon>eudicotyledons</taxon>
        <taxon>Gunneridae</taxon>
        <taxon>Pentapetalae</taxon>
        <taxon>rosids</taxon>
        <taxon>fabids</taxon>
        <taxon>Malpighiales</taxon>
        <taxon>Rhizophoraceae</taxon>
        <taxon>Rhizophora</taxon>
    </lineage>
</organism>
<accession>A0A2P2NS21</accession>
<dbReference type="EMBL" id="GGEC01064814">
    <property type="protein sequence ID" value="MBX45298.1"/>
    <property type="molecule type" value="Transcribed_RNA"/>
</dbReference>
<protein>
    <submittedName>
        <fullName evidence="2">Uncharacterized protein</fullName>
    </submittedName>
</protein>